<gene>
    <name evidence="2" type="primary">HERC1</name>
</gene>
<evidence type="ECO:0000256" key="1">
    <source>
        <dbReference type="SAM" id="MobiDB-lite"/>
    </source>
</evidence>
<organism evidence="2">
    <name type="scientific">Nothobranchius kadleci</name>
    <name type="common">African annual killifish</name>
    <dbReference type="NCBI Taxonomy" id="1051664"/>
    <lineage>
        <taxon>Eukaryota</taxon>
        <taxon>Metazoa</taxon>
        <taxon>Chordata</taxon>
        <taxon>Craniata</taxon>
        <taxon>Vertebrata</taxon>
        <taxon>Euteleostomi</taxon>
        <taxon>Actinopterygii</taxon>
        <taxon>Neopterygii</taxon>
        <taxon>Teleostei</taxon>
        <taxon>Neoteleostei</taxon>
        <taxon>Acanthomorphata</taxon>
        <taxon>Ovalentaria</taxon>
        <taxon>Atherinomorphae</taxon>
        <taxon>Cyprinodontiformes</taxon>
        <taxon>Nothobranchiidae</taxon>
        <taxon>Nothobranchius</taxon>
    </lineage>
</organism>
<proteinExistence type="predicted"/>
<name>A0A1A8EF05_NOTKA</name>
<reference evidence="2" key="2">
    <citation type="submission" date="2016-06" db="EMBL/GenBank/DDBJ databases">
        <title>The genome of a short-lived fish provides insights into sex chromosome evolution and the genetic control of aging.</title>
        <authorList>
            <person name="Reichwald K."/>
            <person name="Felder M."/>
            <person name="Petzold A."/>
            <person name="Koch P."/>
            <person name="Groth M."/>
            <person name="Platzer M."/>
        </authorList>
    </citation>
    <scope>NUCLEOTIDE SEQUENCE</scope>
    <source>
        <tissue evidence="2">Brain</tissue>
    </source>
</reference>
<feature type="non-terminal residue" evidence="2">
    <location>
        <position position="95"/>
    </location>
</feature>
<feature type="non-terminal residue" evidence="2">
    <location>
        <position position="1"/>
    </location>
</feature>
<feature type="compositionally biased region" description="Polar residues" evidence="1">
    <location>
        <begin position="78"/>
        <end position="95"/>
    </location>
</feature>
<reference evidence="2" key="1">
    <citation type="submission" date="2016-05" db="EMBL/GenBank/DDBJ databases">
        <authorList>
            <person name="Lavstsen T."/>
            <person name="Jespersen J.S."/>
        </authorList>
    </citation>
    <scope>NUCLEOTIDE SEQUENCE</scope>
    <source>
        <tissue evidence="2">Brain</tissue>
    </source>
</reference>
<accession>A0A1A8EF05</accession>
<evidence type="ECO:0000313" key="2">
    <source>
        <dbReference type="EMBL" id="SBQ44484.1"/>
    </source>
</evidence>
<feature type="region of interest" description="Disordered" evidence="1">
    <location>
        <begin position="72"/>
        <end position="95"/>
    </location>
</feature>
<dbReference type="AlphaFoldDB" id="A0A1A8EF05"/>
<protein>
    <submittedName>
        <fullName evidence="2">HECT and RLD domain containing E3 ubiquitin protein ligase family member 1</fullName>
    </submittedName>
</protein>
<dbReference type="EMBL" id="HAEA01016003">
    <property type="protein sequence ID" value="SBQ44484.1"/>
    <property type="molecule type" value="Transcribed_RNA"/>
</dbReference>
<sequence length="95" mass="10153">PSAGGLICDGGCGSGYRHLRSTQAESSLTRKLVVFSVGSFADEAHHGLQECPGLHAKNQRFSISQAWSPIPAGEPQAALQSKQNWEVLQSPTEHL</sequence>